<evidence type="ECO:0000256" key="1">
    <source>
        <dbReference type="ARBA" id="ARBA00004567"/>
    </source>
</evidence>
<proteinExistence type="inferred from homology"/>
<feature type="region of interest" description="Disordered" evidence="11">
    <location>
        <begin position="878"/>
        <end position="898"/>
    </location>
</feature>
<evidence type="ECO:0000256" key="2">
    <source>
        <dbReference type="ARBA" id="ARBA00008926"/>
    </source>
</evidence>
<dbReference type="InterPro" id="IPR036903">
    <property type="entry name" value="Nup98_auto-Pept-S59_dom_sf"/>
</dbReference>
<dbReference type="GO" id="GO:0003723">
    <property type="term" value="F:RNA binding"/>
    <property type="evidence" value="ECO:0007669"/>
    <property type="project" value="TreeGrafter"/>
</dbReference>
<protein>
    <submittedName>
        <fullName evidence="13">Nuclear protein 96-domain-containing protein</fullName>
    </submittedName>
</protein>
<dbReference type="Pfam" id="PF04096">
    <property type="entry name" value="Nucleoporin2"/>
    <property type="match status" value="1"/>
</dbReference>
<keyword evidence="5" id="KW-0068">Autocatalytic cleavage</keyword>
<dbReference type="InterPro" id="IPR037665">
    <property type="entry name" value="Nucleoporin_S59-like"/>
</dbReference>
<evidence type="ECO:0000256" key="9">
    <source>
        <dbReference type="ARBA" id="ARBA00023132"/>
    </source>
</evidence>
<feature type="region of interest" description="Disordered" evidence="11">
    <location>
        <begin position="1172"/>
        <end position="1200"/>
    </location>
</feature>
<comment type="subcellular location">
    <subcellularLocation>
        <location evidence="1">Nucleus</location>
        <location evidence="1">Nuclear pore complex</location>
    </subcellularLocation>
</comment>
<feature type="compositionally biased region" description="Polar residues" evidence="11">
    <location>
        <begin position="838"/>
        <end position="848"/>
    </location>
</feature>
<feature type="region of interest" description="Disordered" evidence="11">
    <location>
        <begin position="564"/>
        <end position="618"/>
    </location>
</feature>
<keyword evidence="4" id="KW-0677">Repeat</keyword>
<feature type="region of interest" description="Disordered" evidence="11">
    <location>
        <begin position="1048"/>
        <end position="1119"/>
    </location>
</feature>
<keyword evidence="8" id="KW-0811">Translocation</keyword>
<dbReference type="SUPFAM" id="SSF82215">
    <property type="entry name" value="C-terminal autoproteolytic domain of nucleoporin nup98"/>
    <property type="match status" value="1"/>
</dbReference>
<evidence type="ECO:0000256" key="8">
    <source>
        <dbReference type="ARBA" id="ARBA00023010"/>
    </source>
</evidence>
<feature type="compositionally biased region" description="Polar residues" evidence="11">
    <location>
        <begin position="487"/>
        <end position="500"/>
    </location>
</feature>
<keyword evidence="6" id="KW-0509">mRNA transport</keyword>
<feature type="region of interest" description="Disordered" evidence="11">
    <location>
        <begin position="1259"/>
        <end position="1278"/>
    </location>
</feature>
<evidence type="ECO:0000259" key="12">
    <source>
        <dbReference type="PROSITE" id="PS51434"/>
    </source>
</evidence>
<dbReference type="PANTHER" id="PTHR23198">
    <property type="entry name" value="NUCLEOPORIN"/>
    <property type="match status" value="1"/>
</dbReference>
<keyword evidence="7" id="KW-0653">Protein transport</keyword>
<reference evidence="13" key="1">
    <citation type="submission" date="2023-06" db="EMBL/GenBank/DDBJ databases">
        <title>Genome-scale phylogeny and comparative genomics of the fungal order Sordariales.</title>
        <authorList>
            <consortium name="Lawrence Berkeley National Laboratory"/>
            <person name="Hensen N."/>
            <person name="Bonometti L."/>
            <person name="Westerberg I."/>
            <person name="Brannstrom I.O."/>
            <person name="Guillou S."/>
            <person name="Cros-Aarteil S."/>
            <person name="Calhoun S."/>
            <person name="Haridas S."/>
            <person name="Kuo A."/>
            <person name="Mondo S."/>
            <person name="Pangilinan J."/>
            <person name="Riley R."/>
            <person name="Labutti K."/>
            <person name="Andreopoulos B."/>
            <person name="Lipzen A."/>
            <person name="Chen C."/>
            <person name="Yanf M."/>
            <person name="Daum C."/>
            <person name="Ng V."/>
            <person name="Clum A."/>
            <person name="Steindorff A."/>
            <person name="Ohm R."/>
            <person name="Martin F."/>
            <person name="Silar P."/>
            <person name="Natvig D."/>
            <person name="Lalanne C."/>
            <person name="Gautier V."/>
            <person name="Ament-Velasquez S.L."/>
            <person name="Kruys A."/>
            <person name="Hutchinson M.I."/>
            <person name="Powell A.J."/>
            <person name="Barry K."/>
            <person name="Miller A.N."/>
            <person name="Grigoriev I.V."/>
            <person name="Debuchy R."/>
            <person name="Gladieux P."/>
            <person name="Thoren M.H."/>
            <person name="Johannesson H."/>
        </authorList>
    </citation>
    <scope>NUCLEOTIDE SEQUENCE</scope>
    <source>
        <strain evidence="13">8032-3</strain>
    </source>
</reference>
<dbReference type="PANTHER" id="PTHR23198:SF6">
    <property type="entry name" value="NUCLEAR PORE COMPLEX PROTEIN NUP98-NUP96"/>
    <property type="match status" value="1"/>
</dbReference>
<evidence type="ECO:0000256" key="11">
    <source>
        <dbReference type="SAM" id="MobiDB-lite"/>
    </source>
</evidence>
<feature type="compositionally biased region" description="Polar residues" evidence="11">
    <location>
        <begin position="600"/>
        <end position="618"/>
    </location>
</feature>
<dbReference type="GO" id="GO:0006606">
    <property type="term" value="P:protein import into nucleus"/>
    <property type="evidence" value="ECO:0007669"/>
    <property type="project" value="TreeGrafter"/>
</dbReference>
<dbReference type="Pfam" id="PF12110">
    <property type="entry name" value="Nup96"/>
    <property type="match status" value="1"/>
</dbReference>
<sequence>MSFGGSFGGFGQNKPAQPAGFGGFGTNTNTATGSGFGATNTNAFGANTNTGGTGGMFGGSTGGFGASTGGFGQNTGGAFGAKPAFGAATTSSGGGMFGSTTATAGNTGFGGGFGSANTAASTPFGGSAGGGSSLFGAGNKPAGFGTTTTPATGGSMFGGAGGAFGSTSAGGFGAANNPGIGANIGDPPGTAQVPFTATMEKEVNNPSQSNSYQNILFMEPYKKWSAEELRLADYTQGRRHGNASGAGAFGVSSGFGGGFGANTQQNTGGFGTAAAAPATGTGIFGGGQPASTGFGAASSNTGGFGGSGGLFGANKPAATGGLFGNPQQPAQTQTGGAFGGGFGSTANTQSAFGANTGAAQGMFGTNTAQNKPSGFSFGNANATPSTGFGATNTQGAFGANTANANTGTGMFGNANQPSTGGGVFGNTGQQNTTGGFGAGTGFSAQNQTTGSSLFGNQNAQNKPGGLFGNTGTTTAGGGAFGSTANTQTPFGQATNTQAQGGSLFGNKPAATGGGIFGTSTTGQAGNTGGGGIFGSLGSNTQTQQPAQSSVFGGLGQTQAQKPSLFAPANQGAGGSIFGGQSNQPSTGMFGNTGQQQQQQSNPAGSMFGMSQNNQAPQSLSTSINDISAYGAASLFCNLSNEPQNPGPLATPLSSNKSKAKSRSILPMYKLSPANASRFTTPQKRGFGFSYSTYGTPTSPASAASTPGGLGQSLLAGSIGRGLGKSISTSNLRRSFNVEDSILTPGAFSASSSVRLHGGTGSHKKLIINREMRTDLFSSPTKDKQVQDTLNGPRKLNKRVSFDTSIVPAIENGGQDKPSPSPDNPLADGQDLGYLRPSASRSTNGVNGTKQGGPAAPDAPEMEQVKGNELAIVHEEDSVPAAVRQHQPETGSDKEPGSYWMQPTREEILDMNRMQRQKVAGFTVGRENVGSVKFKVPVDLSNIDIDQICNSIVILQPRSATVYPIAAKKPPVGKGLNVPAQISLEQSWPRAKDRRTPVQDQNSSRFNKHIERLKRIPDTTFESYNKDTGVWTFSVEHFTTYGLEYDEDETEVDATAETSSLKLPDTTHTGTNVDEAVPSPEPERDDTFDFKRNRRALPGAFDGTALSDDEDMAESDQLQRAQSEEIEMHDDVHSFLDLATAAEDFLGPSQHHDIDHEAAMPMSGAVEVWREDAETAGEGQLGDAESMEDQGDYQLSRSVGNDQVPAGIMRARMRAIKKSTAPTRIQVAGGNDWTQVLQESVKTPRRMNRSELRALNESGAAWEVEDRGTPAPKPSHVPEGPGFATSLDMMRSLFEKGPTQPAQATPAKGFVKWPYQRRNKIVRDEEEVPGQTSRGTPHVSWGPRGTIITASSDEAAPAGQVSIHSASPEPGQKSPSLQISMNLTSIDLVNGIPAAALKAPVSVKSLSSGGDVVWELASVLFDDDGADLSAFWQRLVDESTTRSIAQAPTLEEKAVACIAGHRVVDACKHLLEGKNFRLATLVSTIGSDDQAKKDIRAQIQDWQKSNVLSEFAEPIRAIYELISGNTCVCAGVKNAPIENRVSSFVISERFGLDWMQSFGLRLWYGATRSAAEAVRSFQHDIEQDREAEPDSPLWSLLKLYAVREVDYSDYRLDWQLGRALYATGKLSFGQMAAEKLDTATLAFAAQLTTEGSWVSAVFVLLHLSNPAGRTKAIRDLIGRQAHLISPQKTEQDGIFATLTQKFKIPAKWIWEAKALHARSLDKDPVAEFSYLILAEDFLEANRTFLKRVAPTAIIQRKYAQLFEYAQLLYHIRDKLPNWSSGAAVYLLFPATRNWNGSQLPDWIDELVHGLGSLKAATADDDVLEAAAIADMAEDLVRLGVNVHRRGGDPKLYKLAAALPLTEDRRQKYLKDLVFEGMAQIGVH</sequence>
<evidence type="ECO:0000256" key="5">
    <source>
        <dbReference type="ARBA" id="ARBA00022813"/>
    </source>
</evidence>
<name>A0AAJ0C0R0_9PEZI</name>
<feature type="compositionally biased region" description="Polar residues" evidence="11">
    <location>
        <begin position="578"/>
        <end position="593"/>
    </location>
</feature>
<evidence type="ECO:0000313" key="14">
    <source>
        <dbReference type="Proteomes" id="UP001244011"/>
    </source>
</evidence>
<dbReference type="InterPro" id="IPR021967">
    <property type="entry name" value="Nup98_C"/>
</dbReference>
<evidence type="ECO:0000256" key="3">
    <source>
        <dbReference type="ARBA" id="ARBA00022448"/>
    </source>
</evidence>
<feature type="region of interest" description="Disordered" evidence="11">
    <location>
        <begin position="1322"/>
        <end position="1375"/>
    </location>
</feature>
<dbReference type="GeneID" id="85310981"/>
<evidence type="ECO:0000256" key="6">
    <source>
        <dbReference type="ARBA" id="ARBA00022816"/>
    </source>
</evidence>
<dbReference type="GO" id="GO:0034398">
    <property type="term" value="P:telomere tethering at nuclear periphery"/>
    <property type="evidence" value="ECO:0007669"/>
    <property type="project" value="TreeGrafter"/>
</dbReference>
<gene>
    <name evidence="13" type="ORF">QBC33DRAFT_537468</name>
</gene>
<evidence type="ECO:0000256" key="7">
    <source>
        <dbReference type="ARBA" id="ARBA00022927"/>
    </source>
</evidence>
<feature type="compositionally biased region" description="Basic and acidic residues" evidence="11">
    <location>
        <begin position="1080"/>
        <end position="1090"/>
    </location>
</feature>
<keyword evidence="10" id="KW-0539">Nucleus</keyword>
<evidence type="ECO:0000313" key="13">
    <source>
        <dbReference type="EMBL" id="KAK1767815.1"/>
    </source>
</evidence>
<feature type="region of interest" description="Disordered" evidence="11">
    <location>
        <begin position="776"/>
        <end position="860"/>
    </location>
</feature>
<dbReference type="EMBL" id="MU839007">
    <property type="protein sequence ID" value="KAK1767815.1"/>
    <property type="molecule type" value="Genomic_DNA"/>
</dbReference>
<dbReference type="Gene3D" id="1.10.10.2360">
    <property type="match status" value="1"/>
</dbReference>
<dbReference type="Proteomes" id="UP001244011">
    <property type="component" value="Unassembled WGS sequence"/>
</dbReference>
<dbReference type="InterPro" id="IPR007230">
    <property type="entry name" value="Nup98_auto-Pept-S59_dom"/>
</dbReference>
<dbReference type="GO" id="GO:0051028">
    <property type="term" value="P:mRNA transport"/>
    <property type="evidence" value="ECO:0007669"/>
    <property type="project" value="UniProtKB-KW"/>
</dbReference>
<dbReference type="FunFam" id="1.10.10.2360:FF:000001">
    <property type="entry name" value="Nuclear pore complex protein Nup98-Nup96"/>
    <property type="match status" value="1"/>
</dbReference>
<dbReference type="FunFam" id="3.30.1610.10:FF:000003">
    <property type="entry name" value="Nucleoporin SONB, putative"/>
    <property type="match status" value="1"/>
</dbReference>
<dbReference type="GO" id="GO:0017056">
    <property type="term" value="F:structural constituent of nuclear pore"/>
    <property type="evidence" value="ECO:0007669"/>
    <property type="project" value="InterPro"/>
</dbReference>
<feature type="domain" description="Peptidase S59" evidence="12">
    <location>
        <begin position="895"/>
        <end position="1037"/>
    </location>
</feature>
<dbReference type="GO" id="GO:0006405">
    <property type="term" value="P:RNA export from nucleus"/>
    <property type="evidence" value="ECO:0007669"/>
    <property type="project" value="TreeGrafter"/>
</dbReference>
<dbReference type="Gene3D" id="1.25.40.690">
    <property type="match status" value="1"/>
</dbReference>
<dbReference type="GO" id="GO:0044614">
    <property type="term" value="C:nuclear pore cytoplasmic filaments"/>
    <property type="evidence" value="ECO:0007669"/>
    <property type="project" value="TreeGrafter"/>
</dbReference>
<comment type="similarity">
    <text evidence="2">Belongs to the nucleoporin GLFG family.</text>
</comment>
<evidence type="ECO:0000256" key="4">
    <source>
        <dbReference type="ARBA" id="ARBA00022737"/>
    </source>
</evidence>
<feature type="compositionally biased region" description="Gly residues" evidence="11">
    <location>
        <begin position="525"/>
        <end position="534"/>
    </location>
</feature>
<organism evidence="13 14">
    <name type="scientific">Phialemonium atrogriseum</name>
    <dbReference type="NCBI Taxonomy" id="1093897"/>
    <lineage>
        <taxon>Eukaryota</taxon>
        <taxon>Fungi</taxon>
        <taxon>Dikarya</taxon>
        <taxon>Ascomycota</taxon>
        <taxon>Pezizomycotina</taxon>
        <taxon>Sordariomycetes</taxon>
        <taxon>Sordariomycetidae</taxon>
        <taxon>Cephalothecales</taxon>
        <taxon>Cephalothecaceae</taxon>
        <taxon>Phialemonium</taxon>
    </lineage>
</organism>
<dbReference type="PROSITE" id="PS51434">
    <property type="entry name" value="NUP_C"/>
    <property type="match status" value="1"/>
</dbReference>
<dbReference type="RefSeq" id="XP_060284028.1">
    <property type="nucleotide sequence ID" value="XM_060427794.1"/>
</dbReference>
<comment type="caution">
    <text evidence="13">The sequence shown here is derived from an EMBL/GenBank/DDBJ whole genome shotgun (WGS) entry which is preliminary data.</text>
</comment>
<dbReference type="Pfam" id="PF13634">
    <property type="entry name" value="Nucleoporin_FG"/>
    <property type="match status" value="3"/>
</dbReference>
<dbReference type="GO" id="GO:0000973">
    <property type="term" value="P:post-transcriptional tethering of RNA polymerase II gene DNA at nuclear periphery"/>
    <property type="evidence" value="ECO:0007669"/>
    <property type="project" value="TreeGrafter"/>
</dbReference>
<accession>A0AAJ0C0R0</accession>
<keyword evidence="3" id="KW-0813">Transport</keyword>
<dbReference type="GO" id="GO:0008139">
    <property type="term" value="F:nuclear localization sequence binding"/>
    <property type="evidence" value="ECO:0007669"/>
    <property type="project" value="TreeGrafter"/>
</dbReference>
<feature type="region of interest" description="Disordered" evidence="11">
    <location>
        <begin position="462"/>
        <end position="549"/>
    </location>
</feature>
<dbReference type="InterPro" id="IPR025574">
    <property type="entry name" value="Nucleoporin_FG_rpt"/>
</dbReference>
<evidence type="ECO:0000256" key="10">
    <source>
        <dbReference type="ARBA" id="ARBA00023242"/>
    </source>
</evidence>
<dbReference type="Gene3D" id="3.30.1610.10">
    <property type="entry name" value="Peptidase S59, nucleoporin"/>
    <property type="match status" value="1"/>
</dbReference>
<keyword evidence="9" id="KW-0906">Nuclear pore complex</keyword>
<keyword evidence="14" id="KW-1185">Reference proteome</keyword>